<dbReference type="InterPro" id="IPR019405">
    <property type="entry name" value="Lactonase_7-beta_prop"/>
</dbReference>
<evidence type="ECO:0000256" key="1">
    <source>
        <dbReference type="ARBA" id="ARBA00005564"/>
    </source>
</evidence>
<name>C5BYM6_BEUC1</name>
<dbReference type="OrthoDB" id="9790815at2"/>
<dbReference type="SUPFAM" id="SSF51004">
    <property type="entry name" value="C-terminal (heme d1) domain of cytochrome cd1-nitrite reductase"/>
    <property type="match status" value="1"/>
</dbReference>
<dbReference type="Gene3D" id="2.130.10.10">
    <property type="entry name" value="YVTN repeat-like/Quinoprotein amine dehydrogenase"/>
    <property type="match status" value="1"/>
</dbReference>
<keyword evidence="3" id="KW-1185">Reference proteome</keyword>
<dbReference type="PANTHER" id="PTHR30344">
    <property type="entry name" value="6-PHOSPHOGLUCONOLACTONASE-RELATED"/>
    <property type="match status" value="1"/>
</dbReference>
<dbReference type="AlphaFoldDB" id="C5BYM6"/>
<protein>
    <submittedName>
        <fullName evidence="2">Putative secreted protein</fullName>
    </submittedName>
</protein>
<dbReference type="InterPro" id="IPR015943">
    <property type="entry name" value="WD40/YVTN_repeat-like_dom_sf"/>
</dbReference>
<evidence type="ECO:0000313" key="2">
    <source>
        <dbReference type="EMBL" id="ACQ78984.1"/>
    </source>
</evidence>
<dbReference type="InterPro" id="IPR011048">
    <property type="entry name" value="Haem_d1_sf"/>
</dbReference>
<evidence type="ECO:0000313" key="3">
    <source>
        <dbReference type="Proteomes" id="UP000007962"/>
    </source>
</evidence>
<dbReference type="RefSeq" id="WP_012725764.1">
    <property type="nucleotide sequence ID" value="NC_012669.1"/>
</dbReference>
<sequence length="365" mass="37464">MTSGATLRHPLWLGTYPPGGAGAPAGSGEGLWFLGAAGPVQVAPSPSPSFLAAHPRAPRLYAVAEQVDGAVATFAVTEDGAATPLATVRSGGTAPCHLAVHPSGRWLYVANYGDGVASAIGLDDAGNPTSDVVLLRHDGSGPNADRQAGPHAHSCTLSPGGTHLLVADLGTDQLRAYPLDAEGRPGAQPVLSDLPPGTGPRHVAVDGETLYVTLELSDEVAVLAWDAATARADLLSRVPTTARRPGSGGPASFPSHLELTVRDDGTALLDVGVRGADVISTFAVHRDDVPSLDLIGECPTATWPRHFVAVREGAGRVVVAGERAHQVVVHERDTTGVLRPATVRLDVPAPACVVPQRASSVVENE</sequence>
<dbReference type="EMBL" id="CP001618">
    <property type="protein sequence ID" value="ACQ78984.1"/>
    <property type="molecule type" value="Genomic_DNA"/>
</dbReference>
<dbReference type="KEGG" id="bcv:Bcav_0723"/>
<dbReference type="STRING" id="471853.Bcav_0723"/>
<dbReference type="GO" id="GO:0017057">
    <property type="term" value="F:6-phosphogluconolactonase activity"/>
    <property type="evidence" value="ECO:0007669"/>
    <property type="project" value="TreeGrafter"/>
</dbReference>
<dbReference type="HOGENOM" id="CLU_038716_3_0_11"/>
<dbReference type="PANTHER" id="PTHR30344:SF1">
    <property type="entry name" value="6-PHOSPHOGLUCONOLACTONASE"/>
    <property type="match status" value="1"/>
</dbReference>
<gene>
    <name evidence="2" type="ordered locus">Bcav_0723</name>
</gene>
<comment type="similarity">
    <text evidence="1">Belongs to the cycloisomerase 2 family.</text>
</comment>
<reference evidence="2 3" key="1">
    <citation type="journal article" date="2009" name="Stand. Genomic Sci.">
        <title>Complete genome sequence of Beutenbergia cavernae type strain (HKI 0122).</title>
        <authorList>
            <person name="Land M."/>
            <person name="Pukall R."/>
            <person name="Abt B."/>
            <person name="Goker M."/>
            <person name="Rohde M."/>
            <person name="Glavina Del Rio T."/>
            <person name="Tice H."/>
            <person name="Copeland A."/>
            <person name="Cheng J.F."/>
            <person name="Lucas S."/>
            <person name="Chen F."/>
            <person name="Nolan M."/>
            <person name="Bruce D."/>
            <person name="Goodwin L."/>
            <person name="Pitluck S."/>
            <person name="Ivanova N."/>
            <person name="Mavromatis K."/>
            <person name="Ovchinnikova G."/>
            <person name="Pati A."/>
            <person name="Chen A."/>
            <person name="Palaniappan K."/>
            <person name="Hauser L."/>
            <person name="Chang Y.J."/>
            <person name="Jefferies C.C."/>
            <person name="Saunders E."/>
            <person name="Brettin T."/>
            <person name="Detter J.C."/>
            <person name="Han C."/>
            <person name="Chain P."/>
            <person name="Bristow J."/>
            <person name="Eisen J.A."/>
            <person name="Markowitz V."/>
            <person name="Hugenholtz P."/>
            <person name="Kyrpides N.C."/>
            <person name="Klenk H.P."/>
            <person name="Lapidus A."/>
        </authorList>
    </citation>
    <scope>NUCLEOTIDE SEQUENCE [LARGE SCALE GENOMIC DNA]</scope>
    <source>
        <strain evidence="3">ATCC BAA-8 / DSM 12333 / NBRC 16432</strain>
    </source>
</reference>
<dbReference type="eggNOG" id="COG2706">
    <property type="taxonomic scope" value="Bacteria"/>
</dbReference>
<proteinExistence type="inferred from homology"/>
<dbReference type="Pfam" id="PF10282">
    <property type="entry name" value="Lactonase"/>
    <property type="match status" value="1"/>
</dbReference>
<accession>C5BYM6</accession>
<dbReference type="InterPro" id="IPR050282">
    <property type="entry name" value="Cycloisomerase_2"/>
</dbReference>
<organism evidence="2 3">
    <name type="scientific">Beutenbergia cavernae (strain ATCC BAA-8 / DSM 12333 / CCUG 43141 / JCM 11478 / NBRC 16432 / NCIMB 13614 / HKI 0122)</name>
    <dbReference type="NCBI Taxonomy" id="471853"/>
    <lineage>
        <taxon>Bacteria</taxon>
        <taxon>Bacillati</taxon>
        <taxon>Actinomycetota</taxon>
        <taxon>Actinomycetes</taxon>
        <taxon>Micrococcales</taxon>
        <taxon>Beutenbergiaceae</taxon>
        <taxon>Beutenbergia</taxon>
    </lineage>
</organism>
<dbReference type="Proteomes" id="UP000007962">
    <property type="component" value="Chromosome"/>
</dbReference>